<evidence type="ECO:0000256" key="10">
    <source>
        <dbReference type="ARBA" id="ARBA00055355"/>
    </source>
</evidence>
<dbReference type="PANTHER" id="PTHR43394:SF1">
    <property type="entry name" value="ATP-BINDING CASSETTE SUB-FAMILY B MEMBER 10, MITOCHONDRIAL"/>
    <property type="match status" value="1"/>
</dbReference>
<evidence type="ECO:0000256" key="1">
    <source>
        <dbReference type="ARBA" id="ARBA00004651"/>
    </source>
</evidence>
<evidence type="ECO:0000256" key="13">
    <source>
        <dbReference type="SAM" id="MobiDB-lite"/>
    </source>
</evidence>
<dbReference type="PROSITE" id="PS50893">
    <property type="entry name" value="ABC_TRANSPORTER_2"/>
    <property type="match status" value="1"/>
</dbReference>
<dbReference type="EMBL" id="SGXC01000001">
    <property type="protein sequence ID" value="RZS84613.1"/>
    <property type="molecule type" value="Genomic_DNA"/>
</dbReference>
<dbReference type="GO" id="GO:0005886">
    <property type="term" value="C:plasma membrane"/>
    <property type="evidence" value="ECO:0007669"/>
    <property type="project" value="UniProtKB-SubCell"/>
</dbReference>
<dbReference type="Pfam" id="PF00005">
    <property type="entry name" value="ABC_tran"/>
    <property type="match status" value="1"/>
</dbReference>
<keyword evidence="5" id="KW-0204">Cytolysis</keyword>
<dbReference type="InterPro" id="IPR036640">
    <property type="entry name" value="ABC1_TM_sf"/>
</dbReference>
<organism evidence="17 18">
    <name type="scientific">Pigmentiphaga kullae</name>
    <dbReference type="NCBI Taxonomy" id="151784"/>
    <lineage>
        <taxon>Bacteria</taxon>
        <taxon>Pseudomonadati</taxon>
        <taxon>Pseudomonadota</taxon>
        <taxon>Betaproteobacteria</taxon>
        <taxon>Burkholderiales</taxon>
        <taxon>Alcaligenaceae</taxon>
        <taxon>Pigmentiphaga</taxon>
    </lineage>
</organism>
<dbReference type="SUPFAM" id="SSF52540">
    <property type="entry name" value="P-loop containing nucleoside triphosphate hydrolases"/>
    <property type="match status" value="1"/>
</dbReference>
<dbReference type="CDD" id="cd07346">
    <property type="entry name" value="ABC_6TM_exporters"/>
    <property type="match status" value="1"/>
</dbReference>
<keyword evidence="2" id="KW-0813">Transport</keyword>
<dbReference type="GO" id="GO:0031640">
    <property type="term" value="P:killing of cells of another organism"/>
    <property type="evidence" value="ECO:0007669"/>
    <property type="project" value="UniProtKB-KW"/>
</dbReference>
<dbReference type="InterPro" id="IPR003439">
    <property type="entry name" value="ABC_transporter-like_ATP-bd"/>
</dbReference>
<dbReference type="PROSITE" id="PS50929">
    <property type="entry name" value="ABC_TM1F"/>
    <property type="match status" value="1"/>
</dbReference>
<keyword evidence="8 14" id="KW-1133">Transmembrane helix</keyword>
<evidence type="ECO:0000256" key="9">
    <source>
        <dbReference type="ARBA" id="ARBA00023136"/>
    </source>
</evidence>
<feature type="region of interest" description="Disordered" evidence="13">
    <location>
        <begin position="581"/>
        <end position="604"/>
    </location>
</feature>
<evidence type="ECO:0000256" key="12">
    <source>
        <dbReference type="ARBA" id="ARBA00072252"/>
    </source>
</evidence>
<evidence type="ECO:0000256" key="2">
    <source>
        <dbReference type="ARBA" id="ARBA00022448"/>
    </source>
</evidence>
<evidence type="ECO:0000256" key="5">
    <source>
        <dbReference type="ARBA" id="ARBA00022735"/>
    </source>
</evidence>
<dbReference type="OrthoDB" id="8554730at2"/>
<evidence type="ECO:0000313" key="17">
    <source>
        <dbReference type="EMBL" id="RZS84613.1"/>
    </source>
</evidence>
<keyword evidence="7 17" id="KW-0067">ATP-binding</keyword>
<dbReference type="InterPro" id="IPR011527">
    <property type="entry name" value="ABC1_TM_dom"/>
</dbReference>
<dbReference type="Proteomes" id="UP000292445">
    <property type="component" value="Unassembled WGS sequence"/>
</dbReference>
<proteinExistence type="inferred from homology"/>
<feature type="transmembrane region" description="Helical" evidence="14">
    <location>
        <begin position="160"/>
        <end position="180"/>
    </location>
</feature>
<dbReference type="InterPro" id="IPR039421">
    <property type="entry name" value="Type_1_exporter"/>
</dbReference>
<comment type="similarity">
    <text evidence="11">Belongs to the ABC transporter superfamily. Cyclolysin exporter (TC 3.A.1.109.2) family.</text>
</comment>
<evidence type="ECO:0000256" key="4">
    <source>
        <dbReference type="ARBA" id="ARBA00022692"/>
    </source>
</evidence>
<feature type="transmembrane region" description="Helical" evidence="14">
    <location>
        <begin position="55"/>
        <end position="76"/>
    </location>
</feature>
<evidence type="ECO:0000256" key="7">
    <source>
        <dbReference type="ARBA" id="ARBA00022840"/>
    </source>
</evidence>
<dbReference type="InterPro" id="IPR027417">
    <property type="entry name" value="P-loop_NTPase"/>
</dbReference>
<dbReference type="Gene3D" id="3.40.50.300">
    <property type="entry name" value="P-loop containing nucleotide triphosphate hydrolases"/>
    <property type="match status" value="1"/>
</dbReference>
<keyword evidence="3" id="KW-1003">Cell membrane</keyword>
<dbReference type="AlphaFoldDB" id="A0A4Q7NI97"/>
<evidence type="ECO:0000259" key="16">
    <source>
        <dbReference type="PROSITE" id="PS50929"/>
    </source>
</evidence>
<feature type="domain" description="ABC transporter" evidence="15">
    <location>
        <begin position="337"/>
        <end position="574"/>
    </location>
</feature>
<evidence type="ECO:0000256" key="3">
    <source>
        <dbReference type="ARBA" id="ARBA00022475"/>
    </source>
</evidence>
<evidence type="ECO:0000313" key="18">
    <source>
        <dbReference type="Proteomes" id="UP000292445"/>
    </source>
</evidence>
<gene>
    <name evidence="17" type="ORF">EV675_0630</name>
</gene>
<dbReference type="PROSITE" id="PS00211">
    <property type="entry name" value="ABC_TRANSPORTER_1"/>
    <property type="match status" value="1"/>
</dbReference>
<feature type="compositionally biased region" description="Acidic residues" evidence="13">
    <location>
        <begin position="588"/>
        <end position="597"/>
    </location>
</feature>
<feature type="transmembrane region" description="Helical" evidence="14">
    <location>
        <begin position="245"/>
        <end position="270"/>
    </location>
</feature>
<name>A0A4Q7NI97_9BURK</name>
<comment type="subcellular location">
    <subcellularLocation>
        <location evidence="1">Cell membrane</location>
        <topology evidence="1">Multi-pass membrane protein</topology>
    </subcellularLocation>
</comment>
<feature type="domain" description="ABC transmembrane type-1" evidence="16">
    <location>
        <begin position="16"/>
        <end position="305"/>
    </location>
</feature>
<protein>
    <recommendedName>
        <fullName evidence="12">Cyclolysin secretion/processing ATP-binding protein CyaB</fullName>
    </recommendedName>
</protein>
<evidence type="ECO:0000259" key="15">
    <source>
        <dbReference type="PROSITE" id="PS50893"/>
    </source>
</evidence>
<dbReference type="SMART" id="SM00382">
    <property type="entry name" value="AAA"/>
    <property type="match status" value="1"/>
</dbReference>
<dbReference type="GO" id="GO:0016887">
    <property type="term" value="F:ATP hydrolysis activity"/>
    <property type="evidence" value="ECO:0007669"/>
    <property type="project" value="InterPro"/>
</dbReference>
<comment type="function">
    <text evidence="10">Involved in the export of calmodulin-sensitive adenylate cyclase-hemolysin (cyclolysin).</text>
</comment>
<feature type="transmembrane region" description="Helical" evidence="14">
    <location>
        <begin position="133"/>
        <end position="154"/>
    </location>
</feature>
<keyword evidence="18" id="KW-1185">Reference proteome</keyword>
<evidence type="ECO:0000256" key="6">
    <source>
        <dbReference type="ARBA" id="ARBA00022741"/>
    </source>
</evidence>
<sequence>MHLLWTFLKPHRSLAFVALLLAGVSQVLALVDPIIFGRIIDEYAINRAGKTEHELVTGVLGLLGLAVGIAILSRLARALQEYTTRLVVQKLGTHLFNDGLRQVLRLRFQEFEDLRSGEVLSLLQKVRADSERFINTFINTVFAAVVGVGFLTWYSVTKNWLLVPVFLVGVLLLGGLTGLLSREIKTQQRSIVRETNRNSGFITESLRNVELIKSLGLTYPEIRRLQAQTAAIFALEMEKVKRIRVLSFLQGMTLSLLRLSILFALLWLIFREVLSPGELIAMQFISVAIFAPLQELGNIILAYREVDASLLNFGALMKKPVERRPPGAVDVGPVRNVRFEQVRFRHKDAPDYALEDVSFGAELGDTIAFVGPSGSGKSTLVKLLVGLYPPASGTVSYNGQPTTALRFNRVRRQIGFVTQEAHMFAGTIRENLRLVKPDATDEEMVAAMEQASCAYLLTKSPDGLDTAIGEMGMKLSGGEKQRLSIARALIRQPRLLIFDEATSALDSLTEEQINETVRRICARRTQITILIAHRLSTVMQADTIFVLEKGRIVEQGSHANLLDGKGLYYAMWRQQIGERPAAPISEDLPADEPEDAYDPLPPGP</sequence>
<dbReference type="RefSeq" id="WP_130355960.1">
    <property type="nucleotide sequence ID" value="NZ_SGXC01000001.1"/>
</dbReference>
<evidence type="ECO:0000256" key="8">
    <source>
        <dbReference type="ARBA" id="ARBA00022989"/>
    </source>
</evidence>
<evidence type="ECO:0000256" key="11">
    <source>
        <dbReference type="ARBA" id="ARBA00061173"/>
    </source>
</evidence>
<comment type="caution">
    <text evidence="17">The sequence shown here is derived from an EMBL/GenBank/DDBJ whole genome shotgun (WGS) entry which is preliminary data.</text>
</comment>
<dbReference type="Pfam" id="PF00664">
    <property type="entry name" value="ABC_membrane"/>
    <property type="match status" value="1"/>
</dbReference>
<evidence type="ECO:0000256" key="14">
    <source>
        <dbReference type="SAM" id="Phobius"/>
    </source>
</evidence>
<reference evidence="17 18" key="1">
    <citation type="submission" date="2019-02" db="EMBL/GenBank/DDBJ databases">
        <title>Genomic Encyclopedia of Type Strains, Phase IV (KMG-IV): sequencing the most valuable type-strain genomes for metagenomic binning, comparative biology and taxonomic classification.</title>
        <authorList>
            <person name="Goeker M."/>
        </authorList>
    </citation>
    <scope>NUCLEOTIDE SEQUENCE [LARGE SCALE GENOMIC DNA]</scope>
    <source>
        <strain evidence="17 18">K24</strain>
    </source>
</reference>
<accession>A0A4Q7NI97</accession>
<keyword evidence="4 14" id="KW-0812">Transmembrane</keyword>
<dbReference type="InterPro" id="IPR003593">
    <property type="entry name" value="AAA+_ATPase"/>
</dbReference>
<dbReference type="InterPro" id="IPR017871">
    <property type="entry name" value="ABC_transporter-like_CS"/>
</dbReference>
<dbReference type="FunFam" id="3.40.50.300:FF:000299">
    <property type="entry name" value="ABC transporter ATP-binding protein/permease"/>
    <property type="match status" value="1"/>
</dbReference>
<keyword evidence="5" id="KW-0354">Hemolysis</keyword>
<dbReference type="GO" id="GO:0005524">
    <property type="term" value="F:ATP binding"/>
    <property type="evidence" value="ECO:0007669"/>
    <property type="project" value="UniProtKB-KW"/>
</dbReference>
<dbReference type="SUPFAM" id="SSF90123">
    <property type="entry name" value="ABC transporter transmembrane region"/>
    <property type="match status" value="1"/>
</dbReference>
<keyword evidence="9 14" id="KW-0472">Membrane</keyword>
<dbReference type="PANTHER" id="PTHR43394">
    <property type="entry name" value="ATP-DEPENDENT PERMEASE MDL1, MITOCHONDRIAL"/>
    <property type="match status" value="1"/>
</dbReference>
<dbReference type="Gene3D" id="1.20.1560.10">
    <property type="entry name" value="ABC transporter type 1, transmembrane domain"/>
    <property type="match status" value="1"/>
</dbReference>
<dbReference type="GO" id="GO:0015421">
    <property type="term" value="F:ABC-type oligopeptide transporter activity"/>
    <property type="evidence" value="ECO:0007669"/>
    <property type="project" value="TreeGrafter"/>
</dbReference>
<keyword evidence="6" id="KW-0547">Nucleotide-binding</keyword>